<dbReference type="AlphaFoldDB" id="A0A8K0IR90"/>
<evidence type="ECO:0000313" key="3">
    <source>
        <dbReference type="Proteomes" id="UP000797356"/>
    </source>
</evidence>
<keyword evidence="3" id="KW-1185">Reference proteome</keyword>
<accession>A0A8K0IR90</accession>
<protein>
    <recommendedName>
        <fullName evidence="4">Transmembrane protein</fullName>
    </recommendedName>
</protein>
<sequence length="130" mass="13708">MGREGDVEIDQHQIPAIELPRSCVVHHAAGTIANYKTLFPSSFFSRRGEMEGGGATRKISAGLLALGGFLISSSVLGIFFIIPPQGLSAAHKLLASAYYFAVFVLLLFGVGLLMLSVVSSENPGGCTLPK</sequence>
<dbReference type="EMBL" id="CM017883">
    <property type="protein sequence ID" value="KAG1365362.1"/>
    <property type="molecule type" value="Genomic_DNA"/>
</dbReference>
<gene>
    <name evidence="2" type="ORF">COCNU_12G003620</name>
</gene>
<dbReference type="Proteomes" id="UP000797356">
    <property type="component" value="Chromosome 12"/>
</dbReference>
<name>A0A8K0IR90_COCNU</name>
<proteinExistence type="predicted"/>
<evidence type="ECO:0000256" key="1">
    <source>
        <dbReference type="SAM" id="Phobius"/>
    </source>
</evidence>
<keyword evidence="1" id="KW-0812">Transmembrane</keyword>
<reference evidence="2" key="1">
    <citation type="journal article" date="2017" name="Gigascience">
        <title>The genome draft of coconut (Cocos nucifera).</title>
        <authorList>
            <person name="Xiao Y."/>
            <person name="Xu P."/>
            <person name="Fan H."/>
            <person name="Baudouin L."/>
            <person name="Xia W."/>
            <person name="Bocs S."/>
            <person name="Xu J."/>
            <person name="Li Q."/>
            <person name="Guo A."/>
            <person name="Zhou L."/>
            <person name="Li J."/>
            <person name="Wu Y."/>
            <person name="Ma Z."/>
            <person name="Armero A."/>
            <person name="Issali A.E."/>
            <person name="Liu N."/>
            <person name="Peng M."/>
            <person name="Yang Y."/>
        </authorList>
    </citation>
    <scope>NUCLEOTIDE SEQUENCE</scope>
    <source>
        <tissue evidence="2">Spear leaf of Hainan Tall coconut</tissue>
    </source>
</reference>
<reference evidence="2" key="2">
    <citation type="submission" date="2019-07" db="EMBL/GenBank/DDBJ databases">
        <authorList>
            <person name="Yang Y."/>
            <person name="Bocs S."/>
            <person name="Baudouin L."/>
        </authorList>
    </citation>
    <scope>NUCLEOTIDE SEQUENCE</scope>
    <source>
        <tissue evidence="2">Spear leaf of Hainan Tall coconut</tissue>
    </source>
</reference>
<evidence type="ECO:0008006" key="4">
    <source>
        <dbReference type="Google" id="ProtNLM"/>
    </source>
</evidence>
<feature type="transmembrane region" description="Helical" evidence="1">
    <location>
        <begin position="93"/>
        <end position="115"/>
    </location>
</feature>
<evidence type="ECO:0000313" key="2">
    <source>
        <dbReference type="EMBL" id="KAG1365362.1"/>
    </source>
</evidence>
<feature type="transmembrane region" description="Helical" evidence="1">
    <location>
        <begin position="59"/>
        <end position="81"/>
    </location>
</feature>
<keyword evidence="1" id="KW-1133">Transmembrane helix</keyword>
<organism evidence="2 3">
    <name type="scientific">Cocos nucifera</name>
    <name type="common">Coconut palm</name>
    <dbReference type="NCBI Taxonomy" id="13894"/>
    <lineage>
        <taxon>Eukaryota</taxon>
        <taxon>Viridiplantae</taxon>
        <taxon>Streptophyta</taxon>
        <taxon>Embryophyta</taxon>
        <taxon>Tracheophyta</taxon>
        <taxon>Spermatophyta</taxon>
        <taxon>Magnoliopsida</taxon>
        <taxon>Liliopsida</taxon>
        <taxon>Arecaceae</taxon>
        <taxon>Arecoideae</taxon>
        <taxon>Cocoseae</taxon>
        <taxon>Attaleinae</taxon>
        <taxon>Cocos</taxon>
    </lineage>
</organism>
<keyword evidence="1" id="KW-0472">Membrane</keyword>
<comment type="caution">
    <text evidence="2">The sequence shown here is derived from an EMBL/GenBank/DDBJ whole genome shotgun (WGS) entry which is preliminary data.</text>
</comment>